<dbReference type="EMBL" id="LR796658">
    <property type="protein sequence ID" value="CAB4157159.1"/>
    <property type="molecule type" value="Genomic_DNA"/>
</dbReference>
<proteinExistence type="predicted"/>
<accession>A0A6J5NDI0</accession>
<organism evidence="1">
    <name type="scientific">uncultured Caudovirales phage</name>
    <dbReference type="NCBI Taxonomy" id="2100421"/>
    <lineage>
        <taxon>Viruses</taxon>
        <taxon>Duplodnaviria</taxon>
        <taxon>Heunggongvirae</taxon>
        <taxon>Uroviricota</taxon>
        <taxon>Caudoviricetes</taxon>
        <taxon>Peduoviridae</taxon>
        <taxon>Maltschvirus</taxon>
        <taxon>Maltschvirus maltsch</taxon>
    </lineage>
</organism>
<gene>
    <name evidence="1" type="ORF">UFOVP692_3</name>
</gene>
<protein>
    <submittedName>
        <fullName evidence="1">Uncharacterized protein</fullName>
    </submittedName>
</protein>
<sequence>MTLSALGIFSAAGAGGALVSDYELIETQILGSGQSAITFSSLGTYSSTYKHLQIRSASLVNAGTSNLAILRFNGDTGNSYVSHYLEGNGSSVGSNWSTLTSSIYYGFWGTGSTTAVHGAVVDIIDPYSTSKNKTIRSLNGNTNAGSPLATLYSGVWISTASTTSLTISSPSNFLTGSRFSLYGLK</sequence>
<evidence type="ECO:0000313" key="1">
    <source>
        <dbReference type="EMBL" id="CAB4157159.1"/>
    </source>
</evidence>
<reference evidence="1" key="1">
    <citation type="submission" date="2020-04" db="EMBL/GenBank/DDBJ databases">
        <authorList>
            <person name="Chiriac C."/>
            <person name="Salcher M."/>
            <person name="Ghai R."/>
            <person name="Kavagutti S V."/>
        </authorList>
    </citation>
    <scope>NUCLEOTIDE SEQUENCE</scope>
</reference>
<name>A0A6J5NDI0_9CAUD</name>